<evidence type="ECO:0000256" key="3">
    <source>
        <dbReference type="ARBA" id="ARBA00022679"/>
    </source>
</evidence>
<proteinExistence type="predicted"/>
<evidence type="ECO:0000256" key="2">
    <source>
        <dbReference type="ARBA" id="ARBA00012483"/>
    </source>
</evidence>
<keyword evidence="5" id="KW-0804">Transcription</keyword>
<dbReference type="SUPFAM" id="SSF57850">
    <property type="entry name" value="RING/U-box"/>
    <property type="match status" value="1"/>
</dbReference>
<evidence type="ECO:0000256" key="5">
    <source>
        <dbReference type="ARBA" id="ARBA00023163"/>
    </source>
</evidence>
<accession>A0AAE8SX67</accession>
<evidence type="ECO:0000256" key="7">
    <source>
        <dbReference type="SAM" id="MobiDB-lite"/>
    </source>
</evidence>
<evidence type="ECO:0000313" key="10">
    <source>
        <dbReference type="Proteomes" id="UP001187682"/>
    </source>
</evidence>
<dbReference type="Proteomes" id="UP001187682">
    <property type="component" value="Unassembled WGS sequence"/>
</dbReference>
<feature type="region of interest" description="Disordered" evidence="7">
    <location>
        <begin position="90"/>
        <end position="114"/>
    </location>
</feature>
<dbReference type="AlphaFoldDB" id="A0AAE8SX67"/>
<dbReference type="GO" id="GO:0008270">
    <property type="term" value="F:zinc ion binding"/>
    <property type="evidence" value="ECO:0007669"/>
    <property type="project" value="UniProtKB-KW"/>
</dbReference>
<evidence type="ECO:0000259" key="8">
    <source>
        <dbReference type="PROSITE" id="PS50089"/>
    </source>
</evidence>
<dbReference type="InterPro" id="IPR013083">
    <property type="entry name" value="Znf_RING/FYVE/PHD"/>
</dbReference>
<dbReference type="InterPro" id="IPR001841">
    <property type="entry name" value="Znf_RING"/>
</dbReference>
<keyword evidence="6" id="KW-0863">Zinc-finger</keyword>
<dbReference type="GO" id="GO:0061630">
    <property type="term" value="F:ubiquitin protein ligase activity"/>
    <property type="evidence" value="ECO:0007669"/>
    <property type="project" value="UniProtKB-EC"/>
</dbReference>
<dbReference type="EMBL" id="ONZQ02000010">
    <property type="protein sequence ID" value="SPO04453.1"/>
    <property type="molecule type" value="Genomic_DNA"/>
</dbReference>
<dbReference type="Pfam" id="PF13639">
    <property type="entry name" value="zf-RING_2"/>
    <property type="match status" value="1"/>
</dbReference>
<comment type="caution">
    <text evidence="9">The sequence shown here is derived from an EMBL/GenBank/DDBJ whole genome shotgun (WGS) entry which is preliminary data.</text>
</comment>
<evidence type="ECO:0000256" key="6">
    <source>
        <dbReference type="PROSITE-ProRule" id="PRU00175"/>
    </source>
</evidence>
<keyword evidence="6" id="KW-0862">Zinc</keyword>
<dbReference type="EC" id="2.3.2.27" evidence="2"/>
<dbReference type="PANTHER" id="PTHR46077">
    <property type="entry name" value="E3 UBIQUITIN-PROTEIN LIGASE TOPORS"/>
    <property type="match status" value="1"/>
</dbReference>
<dbReference type="GO" id="GO:0006513">
    <property type="term" value="P:protein monoubiquitination"/>
    <property type="evidence" value="ECO:0007669"/>
    <property type="project" value="TreeGrafter"/>
</dbReference>
<keyword evidence="3" id="KW-0808">Transferase</keyword>
<dbReference type="PANTHER" id="PTHR46077:SF1">
    <property type="entry name" value="TOP1 BINDING ARGININE_SERINE RICH PROTEIN, E3 UBIQUITIN LIGASE"/>
    <property type="match status" value="1"/>
</dbReference>
<evidence type="ECO:0000313" key="9">
    <source>
        <dbReference type="EMBL" id="SPO04453.1"/>
    </source>
</evidence>
<gene>
    <name evidence="9" type="ORF">DNG_07138</name>
</gene>
<keyword evidence="6" id="KW-0479">Metal-binding</keyword>
<reference evidence="9" key="1">
    <citation type="submission" date="2018-03" db="EMBL/GenBank/DDBJ databases">
        <authorList>
            <person name="Guldener U."/>
        </authorList>
    </citation>
    <scope>NUCLEOTIDE SEQUENCE</scope>
</reference>
<dbReference type="PROSITE" id="PS50089">
    <property type="entry name" value="ZF_RING_2"/>
    <property type="match status" value="1"/>
</dbReference>
<sequence>MPTSSARPPPREDCVICFDTLDSAASANPCLHDSYHSHCLLKWLELNPSCPLCKTPVTHVTAGPSLRTIYTVPAKPPAARADPLSLWGRPANLPLPARRRPRRRQNQPPAPAATLESFPRYRLDVYRHSRFSLHVGSNPHTGYRPLTPATLHDPSHLSRARAFIRRELLVLDALDPDLPRPEGLLPRGAAASPQRSRAFRLEYIVAVLKAAGPHGSSGAGEELLERYLGRHTRLFLHELRSFLRSPFGRVEAWDREVGYAPLVVGR</sequence>
<protein>
    <recommendedName>
        <fullName evidence="2">RING-type E3 ubiquitin transferase</fullName>
        <ecNumber evidence="2">2.3.2.27</ecNumber>
    </recommendedName>
</protein>
<name>A0AAE8SX67_9PEZI</name>
<dbReference type="SMART" id="SM00184">
    <property type="entry name" value="RING"/>
    <property type="match status" value="1"/>
</dbReference>
<dbReference type="Gene3D" id="3.30.40.10">
    <property type="entry name" value="Zinc/RING finger domain, C3HC4 (zinc finger)"/>
    <property type="match status" value="1"/>
</dbReference>
<feature type="domain" description="RING-type" evidence="8">
    <location>
        <begin position="14"/>
        <end position="54"/>
    </location>
</feature>
<keyword evidence="4" id="KW-0805">Transcription regulation</keyword>
<dbReference type="GO" id="GO:0000209">
    <property type="term" value="P:protein polyubiquitination"/>
    <property type="evidence" value="ECO:0007669"/>
    <property type="project" value="TreeGrafter"/>
</dbReference>
<evidence type="ECO:0000256" key="1">
    <source>
        <dbReference type="ARBA" id="ARBA00000900"/>
    </source>
</evidence>
<keyword evidence="10" id="KW-1185">Reference proteome</keyword>
<organism evidence="9 10">
    <name type="scientific">Cephalotrichum gorgonifer</name>
    <dbReference type="NCBI Taxonomy" id="2041049"/>
    <lineage>
        <taxon>Eukaryota</taxon>
        <taxon>Fungi</taxon>
        <taxon>Dikarya</taxon>
        <taxon>Ascomycota</taxon>
        <taxon>Pezizomycotina</taxon>
        <taxon>Sordariomycetes</taxon>
        <taxon>Hypocreomycetidae</taxon>
        <taxon>Microascales</taxon>
        <taxon>Microascaceae</taxon>
        <taxon>Cephalotrichum</taxon>
    </lineage>
</organism>
<evidence type="ECO:0000256" key="4">
    <source>
        <dbReference type="ARBA" id="ARBA00023015"/>
    </source>
</evidence>
<comment type="catalytic activity">
    <reaction evidence="1">
        <text>S-ubiquitinyl-[E2 ubiquitin-conjugating enzyme]-L-cysteine + [acceptor protein]-L-lysine = [E2 ubiquitin-conjugating enzyme]-L-cysteine + N(6)-ubiquitinyl-[acceptor protein]-L-lysine.</text>
        <dbReference type="EC" id="2.3.2.27"/>
    </reaction>
</comment>